<protein>
    <submittedName>
        <fullName evidence="2">Uncharacterized protein</fullName>
    </submittedName>
</protein>
<organism evidence="2 3">
    <name type="scientific">Aphanomyces euteiches</name>
    <dbReference type="NCBI Taxonomy" id="100861"/>
    <lineage>
        <taxon>Eukaryota</taxon>
        <taxon>Sar</taxon>
        <taxon>Stramenopiles</taxon>
        <taxon>Oomycota</taxon>
        <taxon>Saprolegniomycetes</taxon>
        <taxon>Saprolegniales</taxon>
        <taxon>Verrucalvaceae</taxon>
        <taxon>Aphanomyces</taxon>
    </lineage>
</organism>
<dbReference type="PANTHER" id="PTHR31977">
    <property type="entry name" value="UPF0696 PROTEIN C11ORF68"/>
    <property type="match status" value="1"/>
</dbReference>
<reference evidence="2 3" key="1">
    <citation type="submission" date="2019-07" db="EMBL/GenBank/DDBJ databases">
        <title>Genomics analysis of Aphanomyces spp. identifies a new class of oomycete effector associated with host adaptation.</title>
        <authorList>
            <person name="Gaulin E."/>
        </authorList>
    </citation>
    <scope>NUCLEOTIDE SEQUENCE [LARGE SCALE GENOMIC DNA]</scope>
    <source>
        <strain evidence="2 3">ATCC 201684</strain>
    </source>
</reference>
<name>A0A6G0XMJ4_9STRA</name>
<comment type="caution">
    <text evidence="2">The sequence shown here is derived from an EMBL/GenBank/DDBJ whole genome shotgun (WGS) entry which is preliminary data.</text>
</comment>
<evidence type="ECO:0000313" key="2">
    <source>
        <dbReference type="EMBL" id="KAF0741640.1"/>
    </source>
</evidence>
<sequence length="273" mass="30311">MCGKVHVQGGSFEKMRGVSPYRTNTVPWVSVARFIRHLAVMAAKMDELQSAEAIPYNRFKQTEASRVVLRPFPSERVDQFLARVRPSMVATSSSTPWRWIWIDGPDNHNTTASVSPNDDFKQRCMNEVRSVVDAWSRRLPTLPATDVASEARKVSASLFALAKHYNYGSGKLLLSVPSSTVDAVWSAVAESTVAGKLGCGAKVSTQGKHQPHHIISVLVDCFWDEARVLRILEHLSTLGLHVSAFKPDLLSKLPRAYDLKALHLHTLLYNPAP</sequence>
<dbReference type="VEuPathDB" id="FungiDB:AeMF1_017631"/>
<dbReference type="InterPro" id="IPR015034">
    <property type="entry name" value="Bles03"/>
</dbReference>
<comment type="similarity">
    <text evidence="1">Belongs to the UPF0696 family.</text>
</comment>
<keyword evidence="3" id="KW-1185">Reference proteome</keyword>
<dbReference type="Gene3D" id="3.30.760.10">
    <property type="entry name" value="RNA Cap, Translation Initiation Factor Eif4e"/>
    <property type="match status" value="1"/>
</dbReference>
<dbReference type="Pfam" id="PF08939">
    <property type="entry name" value="Bles03"/>
    <property type="match status" value="1"/>
</dbReference>
<gene>
    <name evidence="2" type="ORF">Ae201684_003316</name>
</gene>
<dbReference type="AlphaFoldDB" id="A0A6G0XMJ4"/>
<dbReference type="EMBL" id="VJMJ01000036">
    <property type="protein sequence ID" value="KAF0741640.1"/>
    <property type="molecule type" value="Genomic_DNA"/>
</dbReference>
<proteinExistence type="inferred from homology"/>
<accession>A0A6G0XMJ4</accession>
<evidence type="ECO:0000313" key="3">
    <source>
        <dbReference type="Proteomes" id="UP000481153"/>
    </source>
</evidence>
<evidence type="ECO:0000256" key="1">
    <source>
        <dbReference type="ARBA" id="ARBA00010568"/>
    </source>
</evidence>
<dbReference type="SUPFAM" id="SSF55418">
    <property type="entry name" value="eIF4e-like"/>
    <property type="match status" value="1"/>
</dbReference>
<dbReference type="Proteomes" id="UP000481153">
    <property type="component" value="Unassembled WGS sequence"/>
</dbReference>
<dbReference type="InterPro" id="IPR023398">
    <property type="entry name" value="TIF_eIF4e-like"/>
</dbReference>
<dbReference type="PANTHER" id="PTHR31977:SF1">
    <property type="entry name" value="UPF0696 PROTEIN C11ORF68"/>
    <property type="match status" value="1"/>
</dbReference>